<dbReference type="RefSeq" id="WP_110432600.1">
    <property type="nucleotide sequence ID" value="NZ_QGLR01000006.1"/>
</dbReference>
<dbReference type="Proteomes" id="UP000247932">
    <property type="component" value="Unassembled WGS sequence"/>
</dbReference>
<keyword evidence="2" id="KW-0472">Membrane</keyword>
<evidence type="ECO:0000256" key="1">
    <source>
        <dbReference type="SAM" id="MobiDB-lite"/>
    </source>
</evidence>
<evidence type="ECO:0008006" key="5">
    <source>
        <dbReference type="Google" id="ProtNLM"/>
    </source>
</evidence>
<dbReference type="Pfam" id="PF04311">
    <property type="entry name" value="DUF459"/>
    <property type="match status" value="1"/>
</dbReference>
<feature type="compositionally biased region" description="Polar residues" evidence="1">
    <location>
        <begin position="20"/>
        <end position="33"/>
    </location>
</feature>
<dbReference type="OrthoDB" id="445620at2"/>
<keyword evidence="2" id="KW-0812">Transmembrane</keyword>
<name>A0A2V4E6P4_9GAMM</name>
<feature type="transmembrane region" description="Helical" evidence="2">
    <location>
        <begin position="65"/>
        <end position="82"/>
    </location>
</feature>
<dbReference type="EMBL" id="QGLR01000006">
    <property type="protein sequence ID" value="PXZ08233.1"/>
    <property type="molecule type" value="Genomic_DNA"/>
</dbReference>
<gene>
    <name evidence="3" type="ORF">DKK70_02515</name>
</gene>
<evidence type="ECO:0000256" key="2">
    <source>
        <dbReference type="SAM" id="Phobius"/>
    </source>
</evidence>
<evidence type="ECO:0000313" key="3">
    <source>
        <dbReference type="EMBL" id="PXZ08233.1"/>
    </source>
</evidence>
<dbReference type="InterPro" id="IPR036514">
    <property type="entry name" value="SGNH_hydro_sf"/>
</dbReference>
<dbReference type="SUPFAM" id="SSF52266">
    <property type="entry name" value="SGNH hydrolase"/>
    <property type="match status" value="1"/>
</dbReference>
<accession>A0A2V4E6P4</accession>
<comment type="caution">
    <text evidence="3">The sequence shown here is derived from an EMBL/GenBank/DDBJ whole genome shotgun (WGS) entry which is preliminary data.</text>
</comment>
<feature type="compositionally biased region" description="Polar residues" evidence="1">
    <location>
        <begin position="121"/>
        <end position="158"/>
    </location>
</feature>
<dbReference type="GO" id="GO:0016788">
    <property type="term" value="F:hydrolase activity, acting on ester bonds"/>
    <property type="evidence" value="ECO:0007669"/>
    <property type="project" value="UniProtKB-ARBA"/>
</dbReference>
<dbReference type="Gene3D" id="3.40.50.1110">
    <property type="entry name" value="SGNH hydrolase"/>
    <property type="match status" value="1"/>
</dbReference>
<dbReference type="AlphaFoldDB" id="A0A2V4E6P4"/>
<keyword evidence="4" id="KW-1185">Reference proteome</keyword>
<sequence length="440" mass="50052">MKSKKILLKNRRRNKPKKNGQQVNLSKNSTQKQSTEHKPKIKAKVSKAKVSKALISDDALLSSKYIFVLLSVTAIALVAIYYNSILIYCQQTYHSDIFNTGSITQETEQKDSQELIEITSLTPKDATNGQRDVNHTIDNQSLTNQSAKNSVISSSDGSDNPPKIIKHNKINEQLNVIKQKRSELNRKAAEIPPLPEKKSSVVKSESPKIDHQDIPLIHEPLPIVVTKNDKVFFVGDSLMQGVAPYVKKMLFKQYKVESLDLSKQSTGLAYPNAFNWPKTINDNLMADPAIKLLVVFWGPNDPWDFPVKGYAKYAKFKSELWEEQYRLRIAMVLNSAYEHDVQVLWLAVPCMRKRQLNEGMIYLNTLYQSELEKTQQHFLSTNQLLGCTYEKYSNFIESGKDKIKVRVDDGVHFTTAGQKILAKAIMEKIIFKQLEGDDSD</sequence>
<organism evidence="3 4">
    <name type="scientific">Gilliamella apicola</name>
    <dbReference type="NCBI Taxonomy" id="1196095"/>
    <lineage>
        <taxon>Bacteria</taxon>
        <taxon>Pseudomonadati</taxon>
        <taxon>Pseudomonadota</taxon>
        <taxon>Gammaproteobacteria</taxon>
        <taxon>Orbales</taxon>
        <taxon>Orbaceae</taxon>
        <taxon>Gilliamella</taxon>
    </lineage>
</organism>
<evidence type="ECO:0000313" key="4">
    <source>
        <dbReference type="Proteomes" id="UP000247932"/>
    </source>
</evidence>
<proteinExistence type="predicted"/>
<feature type="region of interest" description="Disordered" evidence="1">
    <location>
        <begin position="121"/>
        <end position="166"/>
    </location>
</feature>
<dbReference type="InterPro" id="IPR007407">
    <property type="entry name" value="DUF459"/>
</dbReference>
<feature type="region of interest" description="Disordered" evidence="1">
    <location>
        <begin position="1"/>
        <end position="42"/>
    </location>
</feature>
<keyword evidence="2" id="KW-1133">Transmembrane helix</keyword>
<protein>
    <recommendedName>
        <fullName evidence="5">DUF459 domain-containing protein</fullName>
    </recommendedName>
</protein>
<reference evidence="3 4" key="1">
    <citation type="submission" date="2018-05" db="EMBL/GenBank/DDBJ databases">
        <title>Reference genomes for bee gut microbiota database.</title>
        <authorList>
            <person name="Ellegaard K.M."/>
        </authorList>
    </citation>
    <scope>NUCLEOTIDE SEQUENCE [LARGE SCALE GENOMIC DNA]</scope>
    <source>
        <strain evidence="3 4">ESL0182</strain>
    </source>
</reference>
<feature type="compositionally biased region" description="Basic residues" evidence="1">
    <location>
        <begin position="1"/>
        <end position="18"/>
    </location>
</feature>